<dbReference type="InterPro" id="IPR027417">
    <property type="entry name" value="P-loop_NTPase"/>
</dbReference>
<dbReference type="EMBL" id="JAIWOZ010000003">
    <property type="protein sequence ID" value="KAH6608207.1"/>
    <property type="molecule type" value="Genomic_DNA"/>
</dbReference>
<feature type="non-terminal residue" evidence="3">
    <location>
        <position position="1"/>
    </location>
</feature>
<evidence type="ECO:0000259" key="2">
    <source>
        <dbReference type="Pfam" id="PF24883"/>
    </source>
</evidence>
<evidence type="ECO:0000256" key="1">
    <source>
        <dbReference type="ARBA" id="ARBA00022737"/>
    </source>
</evidence>
<gene>
    <name evidence="3" type="ORF">Trco_004520</name>
</gene>
<dbReference type="InterPro" id="IPR029058">
    <property type="entry name" value="AB_hydrolase_fold"/>
</dbReference>
<sequence>PTSGATANMASPDAKVYRLRGLPAHLDRLGVARLIAPFLPDGKLEDITVASLALSCELWARNPTKTATVTLRKLPEAVCAAPMAGEWQLHVLALPKPLILDDVFDGLTPLNEVSESQHEYDCIVISGLASHPMGSWQPHGNDKSFMWIRDELPELAPRVRFILYGYDTKLVGSKSFQRVADLANSLIHELKMGGWSSPSSKRLIFLAHSLGGVVLKQSLLMLADSGVAYESILKRTQGAIFFGVPSDGMSISDIHNMLGDQPNKGALVEEISSGSTFLRNLEEKASGVLHVRGMKLFWAYETQTTPTVQIDANHSDMVKFMPGDRLIKIVADKIRDIITHEQHDVGSELDLYIVDDRHSNGTNTEFQLQTIIQSLRAPERDDRLKQIDERAGYSFEWAFEDPSIGLKDWLQKGDGIFWISGRPASGKSTLMKFLHNDGRTSRLLRRWQSAGEHVEANFFFHYRGNLIQKSFEGLLRGILSQILEQAPSAFSIFHPILSNHYQQLVKARSLRCLQLDVEELVKNNLKAGSVTKEVIELVLRCEFAQKLFRTMVVDPMRKGDDDNFQWGAIEDAVVLHRKDLLVASKSGKLLEASTTACQLNWRDEVRLRFVSLLADWLKATDLEETLLRLGGISNTGAQISPASRAQDEIFIKGVKSVVHRYHAREQIRQSIQERAWTLQRLEQALSQIIHQQMIDLDLCIFIDALDEHDGPPEFIAEFLQDMVKHQNSRTRLKVLFSSRPWNAFTEAFGHCPGFRIHEHTENDIREVCAHVIQPSTPGSEELLQLVDDIVEQAKGVFLWVKLVLHDLSKVAATAIQRGRTESLSDELVATLKNIPHDLIEYYSTIVERIPQSYRREGFCLLEVVAKGDEILLVDVPKIISCLNFSRASERERIISELEAGFSEDLIDSLRMYTGGLVEIYGDRPILKIQLEHIL</sequence>
<accession>A0A9P8QT91</accession>
<dbReference type="Pfam" id="PF24883">
    <property type="entry name" value="NPHP3_N"/>
    <property type="match status" value="2"/>
</dbReference>
<keyword evidence="1" id="KW-0677">Repeat</keyword>
<protein>
    <recommendedName>
        <fullName evidence="2">Nephrocystin 3-like N-terminal domain-containing protein</fullName>
    </recommendedName>
</protein>
<keyword evidence="4" id="KW-1185">Reference proteome</keyword>
<dbReference type="PANTHER" id="PTHR10039:SF5">
    <property type="entry name" value="NACHT DOMAIN-CONTAINING PROTEIN"/>
    <property type="match status" value="1"/>
</dbReference>
<dbReference type="SUPFAM" id="SSF53474">
    <property type="entry name" value="alpha/beta-Hydrolases"/>
    <property type="match status" value="1"/>
</dbReference>
<dbReference type="PANTHER" id="PTHR10039">
    <property type="entry name" value="AMELOGENIN"/>
    <property type="match status" value="1"/>
</dbReference>
<organism evidence="3 4">
    <name type="scientific">Trichoderma cornu-damae</name>
    <dbReference type="NCBI Taxonomy" id="654480"/>
    <lineage>
        <taxon>Eukaryota</taxon>
        <taxon>Fungi</taxon>
        <taxon>Dikarya</taxon>
        <taxon>Ascomycota</taxon>
        <taxon>Pezizomycotina</taxon>
        <taxon>Sordariomycetes</taxon>
        <taxon>Hypocreomycetidae</taxon>
        <taxon>Hypocreales</taxon>
        <taxon>Hypocreaceae</taxon>
        <taxon>Trichoderma</taxon>
    </lineage>
</organism>
<dbReference type="AlphaFoldDB" id="A0A9P8QT91"/>
<comment type="caution">
    <text evidence="3">The sequence shown here is derived from an EMBL/GenBank/DDBJ whole genome shotgun (WGS) entry which is preliminary data.</text>
</comment>
<dbReference type="InterPro" id="IPR056884">
    <property type="entry name" value="NPHP3-like_N"/>
</dbReference>
<reference evidence="3" key="1">
    <citation type="submission" date="2021-08" db="EMBL/GenBank/DDBJ databases">
        <title>Chromosome-Level Trichoderma cornu-damae using Hi-C Data.</title>
        <authorList>
            <person name="Kim C.S."/>
        </authorList>
    </citation>
    <scope>NUCLEOTIDE SEQUENCE</scope>
    <source>
        <strain evidence="3">KA19-0412C</strain>
    </source>
</reference>
<feature type="domain" description="Nephrocystin 3-like N-terminal" evidence="2">
    <location>
        <begin position="663"/>
        <end position="739"/>
    </location>
</feature>
<feature type="domain" description="Nephrocystin 3-like N-terminal" evidence="2">
    <location>
        <begin position="395"/>
        <end position="502"/>
    </location>
</feature>
<dbReference type="SUPFAM" id="SSF52540">
    <property type="entry name" value="P-loop containing nucleoside triphosphate hydrolases"/>
    <property type="match status" value="1"/>
</dbReference>
<name>A0A9P8QT91_9HYPO</name>
<proteinExistence type="predicted"/>
<dbReference type="Proteomes" id="UP000827724">
    <property type="component" value="Unassembled WGS sequence"/>
</dbReference>
<evidence type="ECO:0000313" key="4">
    <source>
        <dbReference type="Proteomes" id="UP000827724"/>
    </source>
</evidence>
<evidence type="ECO:0000313" key="3">
    <source>
        <dbReference type="EMBL" id="KAH6608207.1"/>
    </source>
</evidence>
<dbReference type="OrthoDB" id="1658288at2759"/>